<proteinExistence type="predicted"/>
<evidence type="ECO:0000313" key="1">
    <source>
        <dbReference type="EMBL" id="PWT28791.1"/>
    </source>
</evidence>
<dbReference type="InterPro" id="IPR021239">
    <property type="entry name" value="DUF2625"/>
</dbReference>
<evidence type="ECO:0008006" key="3">
    <source>
        <dbReference type="Google" id="ProtNLM"/>
    </source>
</evidence>
<dbReference type="AlphaFoldDB" id="A0A317G6R2"/>
<dbReference type="Pfam" id="PF10946">
    <property type="entry name" value="DUF2625"/>
    <property type="match status" value="1"/>
</dbReference>
<protein>
    <recommendedName>
        <fullName evidence="3">SMI1/KNR4 family protein</fullName>
    </recommendedName>
</protein>
<name>A0A317G6R2_BUTFI</name>
<keyword evidence="2" id="KW-1185">Reference proteome</keyword>
<dbReference type="Proteomes" id="UP000245488">
    <property type="component" value="Chromosome"/>
</dbReference>
<reference evidence="1 2" key="1">
    <citation type="submission" date="2017-09" db="EMBL/GenBank/DDBJ databases">
        <title>High-quality draft genome sequence of Butyrivibrio fibrisolvens INBov1, isolated from cow rumen.</title>
        <authorList>
            <person name="Rodriguez Hernaez J."/>
            <person name="Rivarola M."/>
            <person name="Paniego N."/>
            <person name="Cravero S."/>
            <person name="Ceron Cucchi M."/>
            <person name="Martinez M.C."/>
        </authorList>
    </citation>
    <scope>NUCLEOTIDE SEQUENCE [LARGE SCALE GENOMIC DNA]</scope>
    <source>
        <strain evidence="1 2">INBov1</strain>
    </source>
</reference>
<gene>
    <name evidence="1" type="ORF">CPT75_17580</name>
</gene>
<evidence type="ECO:0000313" key="2">
    <source>
        <dbReference type="Proteomes" id="UP000245488"/>
    </source>
</evidence>
<accession>A0A317G6R2</accession>
<comment type="caution">
    <text evidence="1">The sequence shown here is derived from an EMBL/GenBank/DDBJ whole genome shotgun (WGS) entry which is preliminary data.</text>
</comment>
<sequence length="192" mass="21511">MRRADMSKHTNAEFQINEWFNNTPEAIELERNTKRDSYSMTKLHVHDGSYLGEIVGNYSKVTLCAGYFGLLCGMGENSIVDINALNKNGMPELFPGALIIAYDMNGNIFALNSGACKEAGVGRVLYLPKESFAWEDLDLSYAQFLKWISGLTENELIINGWKPDDGYTPISNISEYLLGKAAAYNMFLRQRG</sequence>
<organism evidence="1 2">
    <name type="scientific">Butyrivibrio fibrisolvens</name>
    <dbReference type="NCBI Taxonomy" id="831"/>
    <lineage>
        <taxon>Bacteria</taxon>
        <taxon>Bacillati</taxon>
        <taxon>Bacillota</taxon>
        <taxon>Clostridia</taxon>
        <taxon>Lachnospirales</taxon>
        <taxon>Lachnospiraceae</taxon>
        <taxon>Butyrivibrio</taxon>
    </lineage>
</organism>
<dbReference type="EMBL" id="NXNG01000001">
    <property type="protein sequence ID" value="PWT28791.1"/>
    <property type="molecule type" value="Genomic_DNA"/>
</dbReference>